<dbReference type="AlphaFoldDB" id="A0A1S8THB9"/>
<dbReference type="InterPro" id="IPR014966">
    <property type="entry name" value="FRG-dom"/>
</dbReference>
<evidence type="ECO:0000313" key="3">
    <source>
        <dbReference type="Proteomes" id="UP000190890"/>
    </source>
</evidence>
<sequence length="436" mass="51611">MGLFYHLNFATATRRFFYAYENNYIELQCNSNEFVSKGLIIIFDTTSRVSQLGILVESTTNILKLRIIKKEFKLNTFGIEIKDIIIENQKKGNIIDVSDKSEKNNFSKISIRNVNEYLEIINLFNLDKDILFRGQSDLSFKLEPSIYRRNYTENKEAEIYKEIIKNNLKEINSGRTLLDNVVDMQHIGVSTRLLDWTSNPLIALFFAVSENEDKDAHVFAHIAEKIYNFNDEVFRNISIILEDYFKVNNITEKDKEIHTFIKEIIEKKQNCIFIETTYNNSRIRAQQGYFSILIEIRDKYIKYLKKGILDSAKYSKCIEQPFLRKLLDFDFRGKSNKEIEAYIENLSIIADKREEWNSKEFLEYLKYNKFFSINKEGINKTYIELNKDVCEFIIPSEYKRLIRKQLNLLGINHENIYPDIQGLVLHIKDKYESMVI</sequence>
<dbReference type="RefSeq" id="WP_077847644.1">
    <property type="nucleotide sequence ID" value="NZ_LZZM01000159.1"/>
</dbReference>
<dbReference type="STRING" id="29367.CLPUN_25180"/>
<evidence type="ECO:0000259" key="1">
    <source>
        <dbReference type="SMART" id="SM00901"/>
    </source>
</evidence>
<protein>
    <submittedName>
        <fullName evidence="2">FRG domain protein</fullName>
    </submittedName>
</protein>
<reference evidence="2 3" key="1">
    <citation type="submission" date="2016-05" db="EMBL/GenBank/DDBJ databases">
        <title>Microbial solvent formation.</title>
        <authorList>
            <person name="Poehlein A."/>
            <person name="Montoya Solano J.D."/>
            <person name="Flitsch S."/>
            <person name="Krabben P."/>
            <person name="Duerre P."/>
            <person name="Daniel R."/>
        </authorList>
    </citation>
    <scope>NUCLEOTIDE SEQUENCE [LARGE SCALE GENOMIC DNA]</scope>
    <source>
        <strain evidence="2 3">DSM 2619</strain>
    </source>
</reference>
<dbReference type="EMBL" id="LZZM01000159">
    <property type="protein sequence ID" value="OOM76992.1"/>
    <property type="molecule type" value="Genomic_DNA"/>
</dbReference>
<evidence type="ECO:0000313" key="2">
    <source>
        <dbReference type="EMBL" id="OOM76992.1"/>
    </source>
</evidence>
<feature type="domain" description="FRG" evidence="1">
    <location>
        <begin position="126"/>
        <end position="219"/>
    </location>
</feature>
<keyword evidence="3" id="KW-1185">Reference proteome</keyword>
<comment type="caution">
    <text evidence="2">The sequence shown here is derived from an EMBL/GenBank/DDBJ whole genome shotgun (WGS) entry which is preliminary data.</text>
</comment>
<dbReference type="Pfam" id="PF08867">
    <property type="entry name" value="FRG"/>
    <property type="match status" value="1"/>
</dbReference>
<dbReference type="OrthoDB" id="9816036at2"/>
<name>A0A1S8THB9_9CLOT</name>
<accession>A0A1S8THB9</accession>
<gene>
    <name evidence="2" type="ORF">CLPUN_25180</name>
</gene>
<dbReference type="Proteomes" id="UP000190890">
    <property type="component" value="Unassembled WGS sequence"/>
</dbReference>
<organism evidence="2 3">
    <name type="scientific">Clostridium puniceum</name>
    <dbReference type="NCBI Taxonomy" id="29367"/>
    <lineage>
        <taxon>Bacteria</taxon>
        <taxon>Bacillati</taxon>
        <taxon>Bacillota</taxon>
        <taxon>Clostridia</taxon>
        <taxon>Eubacteriales</taxon>
        <taxon>Clostridiaceae</taxon>
        <taxon>Clostridium</taxon>
    </lineage>
</organism>
<dbReference type="SMART" id="SM00901">
    <property type="entry name" value="FRG"/>
    <property type="match status" value="1"/>
</dbReference>
<proteinExistence type="predicted"/>